<dbReference type="GO" id="GO:0015833">
    <property type="term" value="P:peptide transport"/>
    <property type="evidence" value="ECO:0007669"/>
    <property type="project" value="InterPro"/>
</dbReference>
<dbReference type="AlphaFoldDB" id="A0A7C3AMY6"/>
<proteinExistence type="predicted"/>
<evidence type="ECO:0000256" key="4">
    <source>
        <dbReference type="SAM" id="MobiDB-lite"/>
    </source>
</evidence>
<dbReference type="Gene3D" id="3.40.50.300">
    <property type="entry name" value="P-loop containing nucleotide triphosphate hydrolases"/>
    <property type="match status" value="1"/>
</dbReference>
<dbReference type="Pfam" id="PF08352">
    <property type="entry name" value="oligo_HPY"/>
    <property type="match status" value="1"/>
</dbReference>
<accession>A0A7C3AMY6</accession>
<dbReference type="PANTHER" id="PTHR43067:SF3">
    <property type="entry name" value="MALTOSE ABC TRANSPORTER, ATP-BINDING PROTEIN"/>
    <property type="match status" value="1"/>
</dbReference>
<dbReference type="InterPro" id="IPR013563">
    <property type="entry name" value="Oligopep_ABC_C"/>
</dbReference>
<dbReference type="InterPro" id="IPR003439">
    <property type="entry name" value="ABC_transporter-like_ATP-bd"/>
</dbReference>
<dbReference type="GO" id="GO:0016887">
    <property type="term" value="F:ATP hydrolysis activity"/>
    <property type="evidence" value="ECO:0007669"/>
    <property type="project" value="InterPro"/>
</dbReference>
<feature type="compositionally biased region" description="Polar residues" evidence="4">
    <location>
        <begin position="34"/>
        <end position="45"/>
    </location>
</feature>
<dbReference type="CDD" id="cd03257">
    <property type="entry name" value="ABC_NikE_OppD_transporters"/>
    <property type="match status" value="1"/>
</dbReference>
<evidence type="ECO:0000259" key="5">
    <source>
        <dbReference type="PROSITE" id="PS50893"/>
    </source>
</evidence>
<dbReference type="PROSITE" id="PS00211">
    <property type="entry name" value="ABC_TRANSPORTER_1"/>
    <property type="match status" value="1"/>
</dbReference>
<dbReference type="PANTHER" id="PTHR43067">
    <property type="entry name" value="OLIGOPEPTIDE/DIPEPTIDE ABC TRANSPORTER, ATPASE SUBUNIT"/>
    <property type="match status" value="1"/>
</dbReference>
<dbReference type="SUPFAM" id="SSF52540">
    <property type="entry name" value="P-loop containing nucleoside triphosphate hydrolases"/>
    <property type="match status" value="1"/>
</dbReference>
<protein>
    <submittedName>
        <fullName evidence="6">ABC transporter ATP-binding protein</fullName>
    </submittedName>
</protein>
<dbReference type="FunFam" id="3.40.50.300:FF:000016">
    <property type="entry name" value="Oligopeptide ABC transporter ATP-binding component"/>
    <property type="match status" value="1"/>
</dbReference>
<dbReference type="InterPro" id="IPR017871">
    <property type="entry name" value="ABC_transporter-like_CS"/>
</dbReference>
<evidence type="ECO:0000256" key="3">
    <source>
        <dbReference type="ARBA" id="ARBA00022840"/>
    </source>
</evidence>
<name>A0A7C3AMY6_9BACT</name>
<evidence type="ECO:0000313" key="6">
    <source>
        <dbReference type="EMBL" id="HEX70899.1"/>
    </source>
</evidence>
<keyword evidence="2" id="KW-0547">Nucleotide-binding</keyword>
<feature type="domain" description="ABC transporter" evidence="5">
    <location>
        <begin position="66"/>
        <end position="313"/>
    </location>
</feature>
<keyword evidence="1" id="KW-0813">Transport</keyword>
<dbReference type="InterPro" id="IPR003593">
    <property type="entry name" value="AAA+_ATPase"/>
</dbReference>
<feature type="region of interest" description="Disordered" evidence="4">
    <location>
        <begin position="1"/>
        <end position="58"/>
    </location>
</feature>
<gene>
    <name evidence="6" type="ORF">ENP13_06605</name>
</gene>
<reference evidence="6" key="1">
    <citation type="journal article" date="2020" name="mSystems">
        <title>Genome- and Community-Level Interaction Insights into Carbon Utilization and Element Cycling Functions of Hydrothermarchaeota in Hydrothermal Sediment.</title>
        <authorList>
            <person name="Zhou Z."/>
            <person name="Liu Y."/>
            <person name="Xu W."/>
            <person name="Pan J."/>
            <person name="Luo Z.H."/>
            <person name="Li M."/>
        </authorList>
    </citation>
    <scope>NUCLEOTIDE SEQUENCE [LARGE SCALE GENOMIC DNA]</scope>
    <source>
        <strain evidence="6">SpSt-192</strain>
    </source>
</reference>
<dbReference type="EMBL" id="DSID01000498">
    <property type="protein sequence ID" value="HEX70899.1"/>
    <property type="molecule type" value="Genomic_DNA"/>
</dbReference>
<dbReference type="Pfam" id="PF00005">
    <property type="entry name" value="ABC_tran"/>
    <property type="match status" value="1"/>
</dbReference>
<evidence type="ECO:0000256" key="2">
    <source>
        <dbReference type="ARBA" id="ARBA00022741"/>
    </source>
</evidence>
<dbReference type="InterPro" id="IPR027417">
    <property type="entry name" value="P-loop_NTPase"/>
</dbReference>
<dbReference type="PROSITE" id="PS50893">
    <property type="entry name" value="ABC_TRANSPORTER_2"/>
    <property type="match status" value="1"/>
</dbReference>
<dbReference type="SMART" id="SM00382">
    <property type="entry name" value="AAA"/>
    <property type="match status" value="1"/>
</dbReference>
<sequence>MVVVGATDRHDRDHLRRPVPDLGRTRSGREPTVEESSVSDTSLRLGQTRPEPAAQSRDGAEIVLDVRDLRVSYYTPRGPVRAVNGVSFTLRRGEAFGLVGESGSGKSTIALSLMQLIKPPGRIEGGQALLDGRDILALSEEEMRRLRLAEIALITQGAMNSLNPVMRIRDQIVDAWKDHGEPVNGREAEDRIRDLLRWVGLRPEVARMYPHELSGGMKQRAVIAIAISLRPKVIIADEPTSALDVVVQRQIMQTLRRIQRELGAAVILIGHDMGLMAQFVDRLGVMYAGKVVEVSPVRDIFKDPLHPYTQLLIASLPSLARKGQLQGIPGLPPSLLSPPPGCPFHPRCPFVMDRCRVAVPLLELKRPNRLVACHLYERDEEQA</sequence>
<organism evidence="6">
    <name type="scientific">Thermorudis sp</name>
    <dbReference type="NCBI Taxonomy" id="1969470"/>
    <lineage>
        <taxon>Bacteria</taxon>
        <taxon>Pseudomonadati</taxon>
        <taxon>Thermomicrobiota</taxon>
        <taxon>Thermomicrobia</taxon>
        <taxon>Thermomicrobia incertae sedis</taxon>
        <taxon>Thermorudis</taxon>
    </lineage>
</organism>
<evidence type="ECO:0000256" key="1">
    <source>
        <dbReference type="ARBA" id="ARBA00022448"/>
    </source>
</evidence>
<comment type="caution">
    <text evidence="6">The sequence shown here is derived from an EMBL/GenBank/DDBJ whole genome shotgun (WGS) entry which is preliminary data.</text>
</comment>
<dbReference type="NCBIfam" id="TIGR01727">
    <property type="entry name" value="oligo_HPY"/>
    <property type="match status" value="1"/>
</dbReference>
<feature type="compositionally biased region" description="Basic and acidic residues" evidence="4">
    <location>
        <begin position="7"/>
        <end position="32"/>
    </location>
</feature>
<dbReference type="GO" id="GO:0005524">
    <property type="term" value="F:ATP binding"/>
    <property type="evidence" value="ECO:0007669"/>
    <property type="project" value="UniProtKB-KW"/>
</dbReference>
<keyword evidence="3 6" id="KW-0067">ATP-binding</keyword>